<dbReference type="Proteomes" id="UP000829685">
    <property type="component" value="Unassembled WGS sequence"/>
</dbReference>
<sequence length="360" mass="39808">MAQSKGTILLTGANGGFGCAIVSKILSTTTLSHHHGIYAVRDANKPTCTLDALISRQHLSYPHTSSHSCEKTSLDFSKLDSVRQAAASINERVSAGEVPRIRAIVLNAGYEEFKQQTWTEDGLDTTFTVNYLGQWLLVMLLLQSMDLENGRVVWISSFSHNPNDYRSVFIGSHREDKYKIAITNDLEPVAKGTWSPNPLNATVRTWAPGYRRYGVSKLCGVTMINELQRRLDQDPILKNISVLAIDPGSMATGIVRNGSWFLRVVIFQILVRFLGIVMVRLFPNGTWRTLDKSASDVTAAAFEASPPPLSERPKGIYLNGSELGQYNSEADDPVKGKVVWSGSVKYSGLKQGETSLKEWK</sequence>
<dbReference type="Pfam" id="PF00106">
    <property type="entry name" value="adh_short"/>
    <property type="match status" value="1"/>
</dbReference>
<dbReference type="AlphaFoldDB" id="A0A9P9W9K3"/>
<reference evidence="4" key="1">
    <citation type="submission" date="2021-03" db="EMBL/GenBank/DDBJ databases">
        <title>Revisited historic fungal species revealed as producer of novel bioactive compounds through whole genome sequencing and comparative genomics.</title>
        <authorList>
            <person name="Vignolle G.A."/>
            <person name="Hochenegger N."/>
            <person name="Mach R.L."/>
            <person name="Mach-Aigner A.R."/>
            <person name="Javad Rahimi M."/>
            <person name="Salim K.A."/>
            <person name="Chan C.M."/>
            <person name="Lim L.B.L."/>
            <person name="Cai F."/>
            <person name="Druzhinina I.S."/>
            <person name="U'Ren J.M."/>
            <person name="Derntl C."/>
        </authorList>
    </citation>
    <scope>NUCLEOTIDE SEQUENCE</scope>
    <source>
        <strain evidence="4">TUCIM 5799</strain>
    </source>
</reference>
<keyword evidence="5" id="KW-1185">Reference proteome</keyword>
<evidence type="ECO:0000256" key="3">
    <source>
        <dbReference type="SAM" id="Phobius"/>
    </source>
</evidence>
<evidence type="ECO:0000313" key="5">
    <source>
        <dbReference type="Proteomes" id="UP000829685"/>
    </source>
</evidence>
<gene>
    <name evidence="4" type="ORF">JX265_013190</name>
</gene>
<dbReference type="InterPro" id="IPR002347">
    <property type="entry name" value="SDR_fam"/>
</dbReference>
<proteinExistence type="predicted"/>
<evidence type="ECO:0000256" key="1">
    <source>
        <dbReference type="ARBA" id="ARBA00023589"/>
    </source>
</evidence>
<dbReference type="Gene3D" id="3.40.50.720">
    <property type="entry name" value="NAD(P)-binding Rossmann-like Domain"/>
    <property type="match status" value="1"/>
</dbReference>
<dbReference type="GO" id="GO:0005789">
    <property type="term" value="C:endoplasmic reticulum membrane"/>
    <property type="evidence" value="ECO:0007669"/>
    <property type="project" value="TreeGrafter"/>
</dbReference>
<dbReference type="EC" id="1.1.1.270" evidence="2"/>
<organism evidence="4 5">
    <name type="scientific">Neoarthrinium moseri</name>
    <dbReference type="NCBI Taxonomy" id="1658444"/>
    <lineage>
        <taxon>Eukaryota</taxon>
        <taxon>Fungi</taxon>
        <taxon>Dikarya</taxon>
        <taxon>Ascomycota</taxon>
        <taxon>Pezizomycotina</taxon>
        <taxon>Sordariomycetes</taxon>
        <taxon>Xylariomycetidae</taxon>
        <taxon>Amphisphaeriales</taxon>
        <taxon>Apiosporaceae</taxon>
        <taxon>Neoarthrinium</taxon>
    </lineage>
</organism>
<dbReference type="GO" id="GO:0005811">
    <property type="term" value="C:lipid droplet"/>
    <property type="evidence" value="ECO:0007669"/>
    <property type="project" value="TreeGrafter"/>
</dbReference>
<dbReference type="InterPro" id="IPR051593">
    <property type="entry name" value="Ergosterol_Biosynth_ERG27"/>
</dbReference>
<dbReference type="PRINTS" id="PR00081">
    <property type="entry name" value="GDHRDH"/>
</dbReference>
<feature type="transmembrane region" description="Helical" evidence="3">
    <location>
        <begin position="260"/>
        <end position="282"/>
    </location>
</feature>
<keyword evidence="3" id="KW-0472">Membrane</keyword>
<comment type="caution">
    <text evidence="4">The sequence shown here is derived from an EMBL/GenBank/DDBJ whole genome shotgun (WGS) entry which is preliminary data.</text>
</comment>
<comment type="pathway">
    <text evidence="1">Steroid biosynthesis; zymosterol biosynthesis; zymosterol from lanosterol: step 5/6.</text>
</comment>
<evidence type="ECO:0000313" key="4">
    <source>
        <dbReference type="EMBL" id="KAI1851833.1"/>
    </source>
</evidence>
<dbReference type="PANTHER" id="PTHR43647">
    <property type="entry name" value="DEHYDROGENASE"/>
    <property type="match status" value="1"/>
</dbReference>
<dbReference type="PANTHER" id="PTHR43647:SF4">
    <property type="entry name" value="KETOREDUCTASE (KR) DOMAIN-CONTAINING PROTEIN"/>
    <property type="match status" value="1"/>
</dbReference>
<keyword evidence="3" id="KW-0812">Transmembrane</keyword>
<dbReference type="GO" id="GO:0000253">
    <property type="term" value="F:3-beta-hydroxysteroid 3-dehydrogenase (NADP+) activity"/>
    <property type="evidence" value="ECO:0007669"/>
    <property type="project" value="UniProtKB-EC"/>
</dbReference>
<accession>A0A9P9W9K3</accession>
<dbReference type="EMBL" id="JAFIMR010000064">
    <property type="protein sequence ID" value="KAI1851833.1"/>
    <property type="molecule type" value="Genomic_DNA"/>
</dbReference>
<dbReference type="GO" id="GO:0005741">
    <property type="term" value="C:mitochondrial outer membrane"/>
    <property type="evidence" value="ECO:0007669"/>
    <property type="project" value="TreeGrafter"/>
</dbReference>
<dbReference type="SUPFAM" id="SSF51735">
    <property type="entry name" value="NAD(P)-binding Rossmann-fold domains"/>
    <property type="match status" value="1"/>
</dbReference>
<dbReference type="InterPro" id="IPR036291">
    <property type="entry name" value="NAD(P)-bd_dom_sf"/>
</dbReference>
<name>A0A9P9W9K3_9PEZI</name>
<protein>
    <recommendedName>
        <fullName evidence="2">3beta-hydroxysteroid 3-dehydrogenase</fullName>
        <ecNumber evidence="2">1.1.1.270</ecNumber>
    </recommendedName>
</protein>
<evidence type="ECO:0000256" key="2">
    <source>
        <dbReference type="ARBA" id="ARBA00023621"/>
    </source>
</evidence>
<dbReference type="PROSITE" id="PS51257">
    <property type="entry name" value="PROKAR_LIPOPROTEIN"/>
    <property type="match status" value="1"/>
</dbReference>
<keyword evidence="3" id="KW-1133">Transmembrane helix</keyword>